<dbReference type="InterPro" id="IPR011009">
    <property type="entry name" value="Kinase-like_dom_sf"/>
</dbReference>
<dbReference type="SMART" id="SM00220">
    <property type="entry name" value="S_TKc"/>
    <property type="match status" value="1"/>
</dbReference>
<dbReference type="EMBL" id="WMIA01000015">
    <property type="protein sequence ID" value="MTF39640.1"/>
    <property type="molecule type" value="Genomic_DNA"/>
</dbReference>
<dbReference type="RefSeq" id="WP_155084150.1">
    <property type="nucleotide sequence ID" value="NZ_WMIA01000015.1"/>
</dbReference>
<organism evidence="2 3">
    <name type="scientific">Cyanobacterium aponinum 0216</name>
    <dbReference type="NCBI Taxonomy" id="2676140"/>
    <lineage>
        <taxon>Bacteria</taxon>
        <taxon>Bacillati</taxon>
        <taxon>Cyanobacteriota</taxon>
        <taxon>Cyanophyceae</taxon>
        <taxon>Oscillatoriophycideae</taxon>
        <taxon>Chroococcales</taxon>
        <taxon>Geminocystaceae</taxon>
        <taxon>Cyanobacterium</taxon>
    </lineage>
</organism>
<evidence type="ECO:0000259" key="1">
    <source>
        <dbReference type="PROSITE" id="PS50011"/>
    </source>
</evidence>
<dbReference type="GO" id="GO:0005524">
    <property type="term" value="F:ATP binding"/>
    <property type="evidence" value="ECO:0007669"/>
    <property type="project" value="InterPro"/>
</dbReference>
<comment type="caution">
    <text evidence="2">The sequence shown here is derived from an EMBL/GenBank/DDBJ whole genome shotgun (WGS) entry which is preliminary data.</text>
</comment>
<protein>
    <submittedName>
        <fullName evidence="2">Serine/threonine protein kinase</fullName>
    </submittedName>
</protein>
<reference evidence="2 3" key="1">
    <citation type="submission" date="2019-11" db="EMBL/GenBank/DDBJ databases">
        <title>Isolation of a new High Light Tolerant Cyanobacteria.</title>
        <authorList>
            <person name="Dobson Z."/>
            <person name="Vaughn N."/>
            <person name="Vaughn M."/>
            <person name="Fromme P."/>
            <person name="Mazor Y."/>
        </authorList>
    </citation>
    <scope>NUCLEOTIDE SEQUENCE [LARGE SCALE GENOMIC DNA]</scope>
    <source>
        <strain evidence="2 3">0216</strain>
    </source>
</reference>
<feature type="domain" description="Protein kinase" evidence="1">
    <location>
        <begin position="12"/>
        <end position="296"/>
    </location>
</feature>
<dbReference type="SUPFAM" id="SSF56112">
    <property type="entry name" value="Protein kinase-like (PK-like)"/>
    <property type="match status" value="1"/>
</dbReference>
<name>A0A844GU93_9CHRO</name>
<dbReference type="AlphaFoldDB" id="A0A844GU93"/>
<proteinExistence type="predicted"/>
<gene>
    <name evidence="2" type="ORF">GGC33_11975</name>
</gene>
<dbReference type="PROSITE" id="PS50011">
    <property type="entry name" value="PROTEIN_KINASE_DOM"/>
    <property type="match status" value="1"/>
</dbReference>
<evidence type="ECO:0000313" key="2">
    <source>
        <dbReference type="EMBL" id="MTF39640.1"/>
    </source>
</evidence>
<dbReference type="Gene3D" id="1.10.510.10">
    <property type="entry name" value="Transferase(Phosphotransferase) domain 1"/>
    <property type="match status" value="1"/>
</dbReference>
<sequence length="456" mass="51833">MKIVVDEQNTVYELDQKLGEGGQGRVYSIKGGKRAIKLIPDKSTIRRDRLRRQLSQVRMLFDIQQLPIAMPLEMLQPPHVGYVMELLTGMIPISKLTYLPQKIECPVTWYLQGGGLRRRLILLGKSAEALSQLHGRGLVYADPSPNNIFVSSDLDANEIRFIDADNLCYESNVSSSFYTPGYGAPELVKGKSGVNTLTDAHAFAVIAFQTLTTLHPLTDGDLVSYGEPELEEKALQGEIPWIDNPNDNSNYTDKGFPRDITLSPRLQTLANKCFGEGLLNPQKRPGLNQWAEYLYNAADFTITCPSCHSTYYTNQKDCSWCEYPRPDLVIVEIYRWHPDEKPEKKGKLLQVMALQRDSSVILTNRIINGRLGIDAHQPNLEIEFTDHYLRVHKCNNQTFLLTSQNQENNKIEREISEDRWLKFPVEAGKYGDWLLHFGSLNCPHRYASFRLIKGGD</sequence>
<dbReference type="Proteomes" id="UP000437131">
    <property type="component" value="Unassembled WGS sequence"/>
</dbReference>
<keyword evidence="2" id="KW-0418">Kinase</keyword>
<dbReference type="InterPro" id="IPR000719">
    <property type="entry name" value="Prot_kinase_dom"/>
</dbReference>
<dbReference type="GO" id="GO:0004674">
    <property type="term" value="F:protein serine/threonine kinase activity"/>
    <property type="evidence" value="ECO:0007669"/>
    <property type="project" value="UniProtKB-KW"/>
</dbReference>
<keyword evidence="2" id="KW-0808">Transferase</keyword>
<keyword evidence="2" id="KW-0723">Serine/threonine-protein kinase</keyword>
<dbReference type="Pfam" id="PF00069">
    <property type="entry name" value="Pkinase"/>
    <property type="match status" value="1"/>
</dbReference>
<evidence type="ECO:0000313" key="3">
    <source>
        <dbReference type="Proteomes" id="UP000437131"/>
    </source>
</evidence>
<dbReference type="PANTHER" id="PTHR24347">
    <property type="entry name" value="SERINE/THREONINE-PROTEIN KINASE"/>
    <property type="match status" value="1"/>
</dbReference>
<accession>A0A844GU93</accession>